<dbReference type="InterPro" id="IPR035895">
    <property type="entry name" value="HPr-like_sf"/>
</dbReference>
<feature type="domain" description="HPr" evidence="4">
    <location>
        <begin position="1"/>
        <end position="84"/>
    </location>
</feature>
<dbReference type="KEGG" id="vg:18563413"/>
<dbReference type="Proteomes" id="UP000009273">
    <property type="component" value="Segment"/>
</dbReference>
<keyword evidence="2" id="KW-0963">Cytoplasm</keyword>
<name>G3MBR3_9CAUD</name>
<dbReference type="GO" id="GO:0009401">
    <property type="term" value="P:phosphoenolpyruvate-dependent sugar phosphotransferase system"/>
    <property type="evidence" value="ECO:0007669"/>
    <property type="project" value="UniProtKB-KW"/>
</dbReference>
<proteinExistence type="predicted"/>
<evidence type="ECO:0000256" key="3">
    <source>
        <dbReference type="ARBA" id="ARBA00022683"/>
    </source>
</evidence>
<evidence type="ECO:0000313" key="6">
    <source>
        <dbReference type="Proteomes" id="UP000009273"/>
    </source>
</evidence>
<dbReference type="EMBL" id="JN638751">
    <property type="protein sequence ID" value="AEO93457.1"/>
    <property type="molecule type" value="Genomic_DNA"/>
</dbReference>
<dbReference type="GeneID" id="18563413"/>
<keyword evidence="6" id="KW-1185">Reference proteome</keyword>
<dbReference type="SUPFAM" id="SSF55594">
    <property type="entry name" value="HPr-like"/>
    <property type="match status" value="1"/>
</dbReference>
<keyword evidence="3" id="KW-0598">Phosphotransferase system</keyword>
<dbReference type="PANTHER" id="PTHR33705">
    <property type="entry name" value="PHOSPHOCARRIER PROTEIN HPR"/>
    <property type="match status" value="1"/>
</dbReference>
<dbReference type="PRINTS" id="PR00107">
    <property type="entry name" value="PHOSPHOCPHPR"/>
</dbReference>
<dbReference type="InterPro" id="IPR000032">
    <property type="entry name" value="HPr-like"/>
</dbReference>
<evidence type="ECO:0000256" key="1">
    <source>
        <dbReference type="ARBA" id="ARBA00004496"/>
    </source>
</evidence>
<protein>
    <submittedName>
        <fullName evidence="5">Gp197</fullName>
    </submittedName>
</protein>
<dbReference type="NCBIfam" id="TIGR01003">
    <property type="entry name" value="PTS_HPr_family"/>
    <property type="match status" value="1"/>
</dbReference>
<dbReference type="RefSeq" id="YP_009015500.1">
    <property type="nucleotide sequence ID" value="NC_023719.1"/>
</dbReference>
<reference evidence="5 6" key="1">
    <citation type="submission" date="2011-09" db="EMBL/GenBank/DDBJ databases">
        <authorList>
            <person name="Pope W.H."/>
            <person name="Pedulla M.L."/>
            <person name="Ford M.E."/>
            <person name="Peebles C.L."/>
            <person name="Hatfull G.H."/>
            <person name="Hendrix R.W."/>
        </authorList>
    </citation>
    <scope>NUCLEOTIDE SEQUENCE [LARGE SCALE GENOMIC DNA]</scope>
    <source>
        <strain evidence="5">G</strain>
    </source>
</reference>
<sequence length="84" mass="9417">MLTKFVIIGLNDGLTSETVVDFLNLTNEFTSSIILNKRGHEANAKNMMELLALSVRKTEELTIQIDGIDQVEAIEAIYKFLSNE</sequence>
<dbReference type="PROSITE" id="PS51350">
    <property type="entry name" value="PTS_HPR_DOM"/>
    <property type="match status" value="1"/>
</dbReference>
<evidence type="ECO:0000259" key="4">
    <source>
        <dbReference type="PROSITE" id="PS51350"/>
    </source>
</evidence>
<comment type="subcellular location">
    <subcellularLocation>
        <location evidence="1">Cytoplasm</location>
    </subcellularLocation>
</comment>
<dbReference type="Gene3D" id="3.30.1340.10">
    <property type="entry name" value="HPr-like"/>
    <property type="match status" value="1"/>
</dbReference>
<evidence type="ECO:0000256" key="2">
    <source>
        <dbReference type="ARBA" id="ARBA00022490"/>
    </source>
</evidence>
<gene>
    <name evidence="5" type="primary">197</name>
    <name evidence="5" type="ORF">G_197</name>
</gene>
<dbReference type="PANTHER" id="PTHR33705:SF2">
    <property type="entry name" value="PHOSPHOCARRIER PROTEIN NPR"/>
    <property type="match status" value="1"/>
</dbReference>
<evidence type="ECO:0000313" key="5">
    <source>
        <dbReference type="EMBL" id="AEO93457.1"/>
    </source>
</evidence>
<accession>G3MBR3</accession>
<dbReference type="InterPro" id="IPR050399">
    <property type="entry name" value="HPr"/>
</dbReference>
<dbReference type="Pfam" id="PF00381">
    <property type="entry name" value="PTS-HPr"/>
    <property type="match status" value="1"/>
</dbReference>
<organism evidence="5 6">
    <name type="scientific">Bacillus phage G</name>
    <dbReference type="NCBI Taxonomy" id="2884420"/>
    <lineage>
        <taxon>Viruses</taxon>
        <taxon>Duplodnaviria</taxon>
        <taxon>Heunggongvirae</taxon>
        <taxon>Uroviricota</taxon>
        <taxon>Caudoviricetes</taxon>
        <taxon>Donellivirus</taxon>
        <taxon>Donellivirus gee</taxon>
    </lineage>
</organism>